<proteinExistence type="predicted"/>
<dbReference type="RefSeq" id="WP_344112323.1">
    <property type="nucleotide sequence ID" value="NZ_BAAAOR010000023.1"/>
</dbReference>
<keyword evidence="2" id="KW-0732">Signal</keyword>
<feature type="transmembrane region" description="Helical" evidence="1">
    <location>
        <begin position="89"/>
        <end position="108"/>
    </location>
</feature>
<keyword evidence="1" id="KW-0472">Membrane</keyword>
<evidence type="ECO:0000256" key="1">
    <source>
        <dbReference type="SAM" id="Phobius"/>
    </source>
</evidence>
<dbReference type="EMBL" id="BAAAOR010000023">
    <property type="protein sequence ID" value="GAA1520920.1"/>
    <property type="molecule type" value="Genomic_DNA"/>
</dbReference>
<evidence type="ECO:0000313" key="4">
    <source>
        <dbReference type="Proteomes" id="UP001500842"/>
    </source>
</evidence>
<feature type="signal peptide" evidence="2">
    <location>
        <begin position="1"/>
        <end position="17"/>
    </location>
</feature>
<evidence type="ECO:0008006" key="5">
    <source>
        <dbReference type="Google" id="ProtNLM"/>
    </source>
</evidence>
<keyword evidence="1" id="KW-0812">Transmembrane</keyword>
<reference evidence="3 4" key="1">
    <citation type="journal article" date="2019" name="Int. J. Syst. Evol. Microbiol.">
        <title>The Global Catalogue of Microorganisms (GCM) 10K type strain sequencing project: providing services to taxonomists for standard genome sequencing and annotation.</title>
        <authorList>
            <consortium name="The Broad Institute Genomics Platform"/>
            <consortium name="The Broad Institute Genome Sequencing Center for Infectious Disease"/>
            <person name="Wu L."/>
            <person name="Ma J."/>
        </authorList>
    </citation>
    <scope>NUCLEOTIDE SEQUENCE [LARGE SCALE GENOMIC DNA]</scope>
    <source>
        <strain evidence="3 4">JCM 14942</strain>
    </source>
</reference>
<feature type="chain" id="PRO_5046181944" description="Integral membrane protein" evidence="2">
    <location>
        <begin position="18"/>
        <end position="160"/>
    </location>
</feature>
<organism evidence="3 4">
    <name type="scientific">Nocardioides humi</name>
    <dbReference type="NCBI Taxonomy" id="449461"/>
    <lineage>
        <taxon>Bacteria</taxon>
        <taxon>Bacillati</taxon>
        <taxon>Actinomycetota</taxon>
        <taxon>Actinomycetes</taxon>
        <taxon>Propionibacteriales</taxon>
        <taxon>Nocardioidaceae</taxon>
        <taxon>Nocardioides</taxon>
    </lineage>
</organism>
<accession>A0ABN2AKD0</accession>
<evidence type="ECO:0000313" key="3">
    <source>
        <dbReference type="EMBL" id="GAA1520920.1"/>
    </source>
</evidence>
<feature type="transmembrane region" description="Helical" evidence="1">
    <location>
        <begin position="33"/>
        <end position="53"/>
    </location>
</feature>
<feature type="transmembrane region" description="Helical" evidence="1">
    <location>
        <begin position="120"/>
        <end position="141"/>
    </location>
</feature>
<dbReference type="Proteomes" id="UP001500842">
    <property type="component" value="Unassembled WGS sequence"/>
</dbReference>
<keyword evidence="4" id="KW-1185">Reference proteome</keyword>
<keyword evidence="1" id="KW-1133">Transmembrane helix</keyword>
<protein>
    <recommendedName>
        <fullName evidence="5">Integral membrane protein</fullName>
    </recommendedName>
</protein>
<evidence type="ECO:0000256" key="2">
    <source>
        <dbReference type="SAM" id="SignalP"/>
    </source>
</evidence>
<feature type="transmembrane region" description="Helical" evidence="1">
    <location>
        <begin position="60"/>
        <end position="77"/>
    </location>
</feature>
<comment type="caution">
    <text evidence="3">The sequence shown here is derived from an EMBL/GenBank/DDBJ whole genome shotgun (WGS) entry which is preliminary data.</text>
</comment>
<name>A0ABN2AKD0_9ACTN</name>
<gene>
    <name evidence="3" type="ORF">GCM10009788_25970</name>
</gene>
<sequence>MLLLAVAFALASAATSAVSTSTQHLAARRAPAVAWLLAATLGPIGFAFHVLALDHGPIGLVQPIAILGIVLAVPLRAALARSRPTRAELVAVAVTALAIAALLLATGAREGPRSPAPGALLGPVGAGALAAVVLLAVAGGVPSPVRRASCWAAPPASCSA</sequence>